<keyword evidence="5" id="KW-0479">Metal-binding</keyword>
<dbReference type="Pfam" id="PF26138">
    <property type="entry name" value="DUF8040"/>
    <property type="match status" value="1"/>
</dbReference>
<sequence length="409" mass="47136">MTSVPGTDSILRLLIEDDELDLLFDENQYMCALLEEMGGATEADADRQLVRTNRGEGWRRVQRFMNGSEVQCYEILRMNQETFKSLCKVLSEKYGLKETHNVFVEESVAMFLETVGQDATVRAIAEHYQHSTDTVKRKLEHVVLSSLLKLASDIVKPTRNEFATASPFLEGKPQYWPYFRNCIGALDGTHIAVRPPCENSEPFRGRKGEPTMNVLAICNFDMRFIYAYVGVPGRAHDTKVLTYCATEEASFPHPPAGKYYLVDSGYPTRTGYLGPHRKTRYHIDQFNRGGPPSNTRELFNRKHSGLRSMIERTFGVWKAKWRVLDRKHPKYKLKKWIKIVTATMALHNFIRDSQHGDTDFSYWEGVESYEQHGDDEEEHVGYIPQGDRLMESVRHCITMEMARGTRLPY</sequence>
<dbReference type="GO" id="GO:0004518">
    <property type="term" value="F:nuclease activity"/>
    <property type="evidence" value="ECO:0007669"/>
    <property type="project" value="UniProtKB-KW"/>
</dbReference>
<evidence type="ECO:0000259" key="9">
    <source>
        <dbReference type="Pfam" id="PF26138"/>
    </source>
</evidence>
<dbReference type="InterPro" id="IPR027806">
    <property type="entry name" value="HARBI1_dom"/>
</dbReference>
<comment type="subcellular location">
    <subcellularLocation>
        <location evidence="2">Nucleus</location>
    </subcellularLocation>
</comment>
<evidence type="ECO:0000313" key="12">
    <source>
        <dbReference type="RefSeq" id="XP_056857103.1"/>
    </source>
</evidence>
<proteinExistence type="inferred from homology"/>
<evidence type="ECO:0000313" key="11">
    <source>
        <dbReference type="RefSeq" id="XP_056857102.1"/>
    </source>
</evidence>
<keyword evidence="6" id="KW-0378">Hydrolase</keyword>
<feature type="domain" description="DUF8040" evidence="9">
    <location>
        <begin position="56"/>
        <end position="143"/>
    </location>
</feature>
<dbReference type="PANTHER" id="PTHR22930:SF251">
    <property type="entry name" value="DDE TNP4 DOMAIN-CONTAINING PROTEIN"/>
    <property type="match status" value="1"/>
</dbReference>
<evidence type="ECO:0000256" key="4">
    <source>
        <dbReference type="ARBA" id="ARBA00022722"/>
    </source>
</evidence>
<dbReference type="KEGG" id="rsz:130506469"/>
<dbReference type="GO" id="GO:0016787">
    <property type="term" value="F:hydrolase activity"/>
    <property type="evidence" value="ECO:0007669"/>
    <property type="project" value="UniProtKB-KW"/>
</dbReference>
<dbReference type="AlphaFoldDB" id="A0A9W3D009"/>
<dbReference type="GO" id="GO:0046872">
    <property type="term" value="F:metal ion binding"/>
    <property type="evidence" value="ECO:0007669"/>
    <property type="project" value="UniProtKB-KW"/>
</dbReference>
<evidence type="ECO:0000313" key="10">
    <source>
        <dbReference type="Proteomes" id="UP000504610"/>
    </source>
</evidence>
<evidence type="ECO:0000256" key="6">
    <source>
        <dbReference type="ARBA" id="ARBA00022801"/>
    </source>
</evidence>
<comment type="cofactor">
    <cofactor evidence="1">
        <name>a divalent metal cation</name>
        <dbReference type="ChEBI" id="CHEBI:60240"/>
    </cofactor>
</comment>
<name>A0A9W3D009_RAPSA</name>
<dbReference type="Pfam" id="PF13359">
    <property type="entry name" value="DDE_Tnp_4"/>
    <property type="match status" value="1"/>
</dbReference>
<comment type="similarity">
    <text evidence="3">Belongs to the HARBI1 family.</text>
</comment>
<organism evidence="10 11">
    <name type="scientific">Raphanus sativus</name>
    <name type="common">Radish</name>
    <name type="synonym">Raphanus raphanistrum var. sativus</name>
    <dbReference type="NCBI Taxonomy" id="3726"/>
    <lineage>
        <taxon>Eukaryota</taxon>
        <taxon>Viridiplantae</taxon>
        <taxon>Streptophyta</taxon>
        <taxon>Embryophyta</taxon>
        <taxon>Tracheophyta</taxon>
        <taxon>Spermatophyta</taxon>
        <taxon>Magnoliopsida</taxon>
        <taxon>eudicotyledons</taxon>
        <taxon>Gunneridae</taxon>
        <taxon>Pentapetalae</taxon>
        <taxon>rosids</taxon>
        <taxon>malvids</taxon>
        <taxon>Brassicales</taxon>
        <taxon>Brassicaceae</taxon>
        <taxon>Brassiceae</taxon>
        <taxon>Raphanus</taxon>
    </lineage>
</organism>
<evidence type="ECO:0000256" key="7">
    <source>
        <dbReference type="ARBA" id="ARBA00023242"/>
    </source>
</evidence>
<dbReference type="RefSeq" id="XP_056857103.1">
    <property type="nucleotide sequence ID" value="XM_057001123.1"/>
</dbReference>
<accession>A0A9W3D009</accession>
<dbReference type="GeneID" id="130506469"/>
<evidence type="ECO:0000256" key="5">
    <source>
        <dbReference type="ARBA" id="ARBA00022723"/>
    </source>
</evidence>
<keyword evidence="4" id="KW-0540">Nuclease</keyword>
<gene>
    <name evidence="11 12" type="primary">LOC130506469</name>
</gene>
<evidence type="ECO:0000256" key="2">
    <source>
        <dbReference type="ARBA" id="ARBA00004123"/>
    </source>
</evidence>
<reference evidence="11 12" key="1">
    <citation type="submission" date="2025-04" db="UniProtKB">
        <authorList>
            <consortium name="RefSeq"/>
        </authorList>
    </citation>
    <scope>IDENTIFICATION</scope>
    <source>
        <tissue evidence="11 12">Leaf</tissue>
    </source>
</reference>
<keyword evidence="10" id="KW-1185">Reference proteome</keyword>
<dbReference type="Proteomes" id="UP000504610">
    <property type="component" value="Unplaced"/>
</dbReference>
<dbReference type="PANTHER" id="PTHR22930">
    <property type="match status" value="1"/>
</dbReference>
<feature type="domain" description="DDE Tnp4" evidence="8">
    <location>
        <begin position="186"/>
        <end position="348"/>
    </location>
</feature>
<dbReference type="InterPro" id="IPR058353">
    <property type="entry name" value="DUF8040"/>
</dbReference>
<protein>
    <submittedName>
        <fullName evidence="11 12">Protein ANTAGONIST OF LIKE HETEROCHROMATIN PROTEIN 1-like isoform X1</fullName>
    </submittedName>
</protein>
<keyword evidence="7" id="KW-0539">Nucleus</keyword>
<dbReference type="GO" id="GO:0005634">
    <property type="term" value="C:nucleus"/>
    <property type="evidence" value="ECO:0007669"/>
    <property type="project" value="UniProtKB-SubCell"/>
</dbReference>
<evidence type="ECO:0000256" key="3">
    <source>
        <dbReference type="ARBA" id="ARBA00006958"/>
    </source>
</evidence>
<dbReference type="InterPro" id="IPR045249">
    <property type="entry name" value="HARBI1-like"/>
</dbReference>
<dbReference type="RefSeq" id="XP_056857102.1">
    <property type="nucleotide sequence ID" value="XM_057001122.1"/>
</dbReference>
<evidence type="ECO:0000259" key="8">
    <source>
        <dbReference type="Pfam" id="PF13359"/>
    </source>
</evidence>
<evidence type="ECO:0000256" key="1">
    <source>
        <dbReference type="ARBA" id="ARBA00001968"/>
    </source>
</evidence>
<dbReference type="OrthoDB" id="1043509at2759"/>